<keyword evidence="1" id="KW-0812">Transmembrane</keyword>
<dbReference type="EMBL" id="BNEE01000004">
    <property type="protein sequence ID" value="GHI84019.1"/>
    <property type="molecule type" value="Genomic_DNA"/>
</dbReference>
<evidence type="ECO:0000256" key="1">
    <source>
        <dbReference type="SAM" id="Phobius"/>
    </source>
</evidence>
<organism evidence="2 3">
    <name type="scientific">Streptomyces xanthophaeus</name>
    <dbReference type="NCBI Taxonomy" id="67385"/>
    <lineage>
        <taxon>Bacteria</taxon>
        <taxon>Bacillati</taxon>
        <taxon>Actinomycetota</taxon>
        <taxon>Actinomycetes</taxon>
        <taxon>Kitasatosporales</taxon>
        <taxon>Streptomycetaceae</taxon>
        <taxon>Streptomyces</taxon>
    </lineage>
</organism>
<feature type="transmembrane region" description="Helical" evidence="1">
    <location>
        <begin position="29"/>
        <end position="51"/>
    </location>
</feature>
<sequence length="157" mass="17076">MLWIGSAAFPLHNITRVEAFKVKPDLGATLLRLLKWLFVTAVVYAVVNYASRGDARVGEDGNPLFLVILVVLVVLCLKDLFQASKPVLAVETASGSAVVVTLPNMDELRQIAGLITHAIDNPAAEFSAYVNQINNTTNHYGPVVNMNNGQRNTGFRL</sequence>
<evidence type="ECO:0000313" key="3">
    <source>
        <dbReference type="Proteomes" id="UP000600026"/>
    </source>
</evidence>
<proteinExistence type="predicted"/>
<evidence type="ECO:0000313" key="2">
    <source>
        <dbReference type="EMBL" id="GHI84019.1"/>
    </source>
</evidence>
<reference evidence="2" key="1">
    <citation type="submission" date="2020-09" db="EMBL/GenBank/DDBJ databases">
        <title>Whole genome shotgun sequence of Streptomyces xanthophaeus NBRC 12829.</title>
        <authorList>
            <person name="Komaki H."/>
            <person name="Tamura T."/>
        </authorList>
    </citation>
    <scope>NUCLEOTIDE SEQUENCE</scope>
    <source>
        <strain evidence="2">NBRC 12829</strain>
    </source>
</reference>
<accession>A0A919LH28</accession>
<name>A0A919LH28_9ACTN</name>
<comment type="caution">
    <text evidence="2">The sequence shown here is derived from an EMBL/GenBank/DDBJ whole genome shotgun (WGS) entry which is preliminary data.</text>
</comment>
<dbReference type="Pfam" id="PF19744">
    <property type="entry name" value="DUF6232"/>
    <property type="match status" value="1"/>
</dbReference>
<dbReference type="OrthoDB" id="3528632at2"/>
<dbReference type="InterPro" id="IPR045629">
    <property type="entry name" value="DUF6232"/>
</dbReference>
<keyword evidence="1" id="KW-1133">Transmembrane helix</keyword>
<gene>
    <name evidence="2" type="ORF">Sxan_13830</name>
</gene>
<keyword evidence="1" id="KW-0472">Membrane</keyword>
<feature type="transmembrane region" description="Helical" evidence="1">
    <location>
        <begin position="63"/>
        <end position="81"/>
    </location>
</feature>
<dbReference type="Proteomes" id="UP000600026">
    <property type="component" value="Unassembled WGS sequence"/>
</dbReference>
<keyword evidence="3" id="KW-1185">Reference proteome</keyword>
<dbReference type="AlphaFoldDB" id="A0A919LH28"/>
<protein>
    <submittedName>
        <fullName evidence="2">Uncharacterized protein</fullName>
    </submittedName>
</protein>